<dbReference type="InterPro" id="IPR038538">
    <property type="entry name" value="MTERF_sf"/>
</dbReference>
<dbReference type="GO" id="GO:0006353">
    <property type="term" value="P:DNA-templated transcription termination"/>
    <property type="evidence" value="ECO:0007669"/>
    <property type="project" value="UniProtKB-KW"/>
</dbReference>
<dbReference type="RefSeq" id="XP_010228424.1">
    <property type="nucleotide sequence ID" value="XM_010230122.3"/>
</dbReference>
<dbReference type="OMA" id="ISLKPKW"/>
<reference evidence="4" key="2">
    <citation type="submission" date="2017-06" db="EMBL/GenBank/DDBJ databases">
        <title>WGS assembly of Brachypodium distachyon.</title>
        <authorList>
            <consortium name="The International Brachypodium Initiative"/>
            <person name="Lucas S."/>
            <person name="Harmon-Smith M."/>
            <person name="Lail K."/>
            <person name="Tice H."/>
            <person name="Grimwood J."/>
            <person name="Bruce D."/>
            <person name="Barry K."/>
            <person name="Shu S."/>
            <person name="Lindquist E."/>
            <person name="Wang M."/>
            <person name="Pitluck S."/>
            <person name="Vogel J.P."/>
            <person name="Garvin D.F."/>
            <person name="Mockler T.C."/>
            <person name="Schmutz J."/>
            <person name="Rokhsar D."/>
            <person name="Bevan M.W."/>
        </authorList>
    </citation>
    <scope>NUCLEOTIDE SEQUENCE</scope>
    <source>
        <strain evidence="4">Bd21</strain>
    </source>
</reference>
<evidence type="ECO:0000256" key="1">
    <source>
        <dbReference type="ARBA" id="ARBA00007692"/>
    </source>
</evidence>
<dbReference type="EnsemblPlants" id="KQK21021">
    <property type="protein sequence ID" value="KQK21021"/>
    <property type="gene ID" value="BRADI_1g58197v3"/>
</dbReference>
<dbReference type="Pfam" id="PF02536">
    <property type="entry name" value="mTERF"/>
    <property type="match status" value="1"/>
</dbReference>
<dbReference type="FunFam" id="1.25.70.10:FF:000016">
    <property type="entry name" value="Mitochondrial transcription termination factor-like"/>
    <property type="match status" value="1"/>
</dbReference>
<dbReference type="STRING" id="15368.I1H3Z6"/>
<name>I1H3Z6_BRADI</name>
<evidence type="ECO:0000256" key="3">
    <source>
        <dbReference type="ARBA" id="ARBA00022946"/>
    </source>
</evidence>
<reference evidence="4 5" key="1">
    <citation type="journal article" date="2010" name="Nature">
        <title>Genome sequencing and analysis of the model grass Brachypodium distachyon.</title>
        <authorList>
            <consortium name="International Brachypodium Initiative"/>
        </authorList>
    </citation>
    <scope>NUCLEOTIDE SEQUENCE [LARGE SCALE GENOMIC DNA]</scope>
    <source>
        <strain evidence="4">Bd21</strain>
        <strain evidence="5">cv. Bd21</strain>
    </source>
</reference>
<dbReference type="FunFam" id="1.25.70.10:FF:000001">
    <property type="entry name" value="Mitochondrial transcription termination factor-like"/>
    <property type="match status" value="1"/>
</dbReference>
<sequence length="393" mass="42756">MIRLQSFVLTRLLSSPSASPLPSLHRLLSTAVVAAPQISPNPGFAVADYLVETCGLTRPQALKASKKLSHLKSPSNPDAVLAFLAGLGLSSSDVAALVAKDPKFLCAGVGAILEPNVVELTGLGLSHSEIARLVSLEGSHFRIRSIVSKLSYYLPLFGSPENLLRALRTNSYLLTSSLDKVIDPNRAFLRECGLADCDIAKLCTGVPWILTAKAERIRSMVKCAEAIGVPRGSKMFRHALHAIGFQSEDALAAKVEYLKNTFRWSEAEAGIAVSKAPTLLARSKDTLQSLSEFLISEVGLEPAYIAHRAGLLTCSLEGRIRSRYYVLNFLKANGLLKRELSCYSAVMMSEKLFMKRIISPHKEALPQLAEDYAAACRGEMPTNFRLTWTQNGL</sequence>
<dbReference type="OrthoDB" id="785478at2759"/>
<keyword evidence="2" id="KW-0804">Transcription</keyword>
<dbReference type="eggNOG" id="KOG1267">
    <property type="taxonomic scope" value="Eukaryota"/>
</dbReference>
<dbReference type="Proteomes" id="UP000008810">
    <property type="component" value="Chromosome 1"/>
</dbReference>
<evidence type="ECO:0000256" key="2">
    <source>
        <dbReference type="ARBA" id="ARBA00022472"/>
    </source>
</evidence>
<evidence type="ECO:0000313" key="6">
    <source>
        <dbReference type="Proteomes" id="UP000008810"/>
    </source>
</evidence>
<dbReference type="GeneID" id="100828826"/>
<dbReference type="PANTHER" id="PTHR13068:SF111">
    <property type="match status" value="1"/>
</dbReference>
<keyword evidence="3" id="KW-0809">Transit peptide</keyword>
<dbReference type="Gramene" id="KQK21020">
    <property type="protein sequence ID" value="KQK21020"/>
    <property type="gene ID" value="BRADI_1g58197v3"/>
</dbReference>
<keyword evidence="6" id="KW-1185">Reference proteome</keyword>
<dbReference type="KEGG" id="bdi:100828826"/>
<dbReference type="Gene3D" id="1.25.70.10">
    <property type="entry name" value="Transcription termination factor 3, mitochondrial"/>
    <property type="match status" value="1"/>
</dbReference>
<dbReference type="GO" id="GO:0003676">
    <property type="term" value="F:nucleic acid binding"/>
    <property type="evidence" value="ECO:0007669"/>
    <property type="project" value="InterPro"/>
</dbReference>
<dbReference type="GO" id="GO:0009658">
    <property type="term" value="P:chloroplast organization"/>
    <property type="evidence" value="ECO:0000318"/>
    <property type="project" value="GO_Central"/>
</dbReference>
<evidence type="ECO:0000313" key="4">
    <source>
        <dbReference type="EMBL" id="KQK21021.1"/>
    </source>
</evidence>
<dbReference type="EMBL" id="CM000880">
    <property type="protein sequence ID" value="KQK21020.1"/>
    <property type="molecule type" value="Genomic_DNA"/>
</dbReference>
<comment type="similarity">
    <text evidence="1">Belongs to the mTERF family.</text>
</comment>
<accession>I1H3Z6</accession>
<dbReference type="SMART" id="SM00733">
    <property type="entry name" value="Mterf"/>
    <property type="match status" value="5"/>
</dbReference>
<dbReference type="PANTHER" id="PTHR13068">
    <property type="entry name" value="CGI-12 PROTEIN-RELATED"/>
    <property type="match status" value="1"/>
</dbReference>
<gene>
    <name evidence="5" type="primary">LOC100828826</name>
    <name evidence="4" type="ORF">BRADI_1g58197v3</name>
</gene>
<keyword evidence="2" id="KW-0805">Transcription regulation</keyword>
<reference evidence="5" key="3">
    <citation type="submission" date="2018-08" db="UniProtKB">
        <authorList>
            <consortium name="EnsemblPlants"/>
        </authorList>
    </citation>
    <scope>IDENTIFICATION</scope>
    <source>
        <strain evidence="5">cv. Bd21</strain>
    </source>
</reference>
<protein>
    <submittedName>
        <fullName evidence="4 5">Uncharacterized protein</fullName>
    </submittedName>
</protein>
<dbReference type="EMBL" id="CM000880">
    <property type="protein sequence ID" value="KQK21021.1"/>
    <property type="molecule type" value="Genomic_DNA"/>
</dbReference>
<proteinExistence type="inferred from homology"/>
<keyword evidence="2" id="KW-0806">Transcription termination</keyword>
<dbReference type="GO" id="GO:0009507">
    <property type="term" value="C:chloroplast"/>
    <property type="evidence" value="ECO:0000318"/>
    <property type="project" value="GO_Central"/>
</dbReference>
<organism evidence="4">
    <name type="scientific">Brachypodium distachyon</name>
    <name type="common">Purple false brome</name>
    <name type="synonym">Trachynia distachya</name>
    <dbReference type="NCBI Taxonomy" id="15368"/>
    <lineage>
        <taxon>Eukaryota</taxon>
        <taxon>Viridiplantae</taxon>
        <taxon>Streptophyta</taxon>
        <taxon>Embryophyta</taxon>
        <taxon>Tracheophyta</taxon>
        <taxon>Spermatophyta</taxon>
        <taxon>Magnoliopsida</taxon>
        <taxon>Liliopsida</taxon>
        <taxon>Poales</taxon>
        <taxon>Poaceae</taxon>
        <taxon>BOP clade</taxon>
        <taxon>Pooideae</taxon>
        <taxon>Stipodae</taxon>
        <taxon>Brachypodieae</taxon>
        <taxon>Brachypodium</taxon>
    </lineage>
</organism>
<dbReference type="Gramene" id="KQK21021">
    <property type="protein sequence ID" value="KQK21021"/>
    <property type="gene ID" value="BRADI_1g58197v3"/>
</dbReference>
<evidence type="ECO:0000313" key="5">
    <source>
        <dbReference type="EnsemblPlants" id="KQK21020"/>
    </source>
</evidence>
<dbReference type="HOGENOM" id="CLU_034145_0_0_1"/>
<dbReference type="EnsemblPlants" id="KQK21020">
    <property type="protein sequence ID" value="KQK21020"/>
    <property type="gene ID" value="BRADI_1g58197v3"/>
</dbReference>
<dbReference type="InterPro" id="IPR003690">
    <property type="entry name" value="MTERF"/>
</dbReference>
<dbReference type="AlphaFoldDB" id="I1H3Z6"/>